<evidence type="ECO:0008006" key="3">
    <source>
        <dbReference type="Google" id="ProtNLM"/>
    </source>
</evidence>
<comment type="caution">
    <text evidence="1">The sequence shown here is derived from an EMBL/GenBank/DDBJ whole genome shotgun (WGS) entry which is preliminary data.</text>
</comment>
<sequence length="128" mass="14998">MNNFKINALKLFIIILMCILNSCDTFDSHKHLIGRYYFNHTKFGKCICYKVDDNDDYVELIDGAFSLIGFDSNYIIVERNKDQFFIVPIYKEMNYSPEKGIVGPLNPKEFNEKKKMLKINADFSMNTN</sequence>
<protein>
    <recommendedName>
        <fullName evidence="3">WG repeat protein</fullName>
    </recommendedName>
</protein>
<proteinExistence type="predicted"/>
<name>A0A562TPT1_9SPHI</name>
<dbReference type="EMBL" id="VLLI01000015">
    <property type="protein sequence ID" value="TWI95601.1"/>
    <property type="molecule type" value="Genomic_DNA"/>
</dbReference>
<reference evidence="1 2" key="1">
    <citation type="submission" date="2019-07" db="EMBL/GenBank/DDBJ databases">
        <title>Genomic Encyclopedia of Archaeal and Bacterial Type Strains, Phase II (KMG-II): from individual species to whole genera.</title>
        <authorList>
            <person name="Goeker M."/>
        </authorList>
    </citation>
    <scope>NUCLEOTIDE SEQUENCE [LARGE SCALE GENOMIC DNA]</scope>
    <source>
        <strain evidence="1 2">ATCC BAA-1854</strain>
    </source>
</reference>
<dbReference type="Proteomes" id="UP000317010">
    <property type="component" value="Unassembled WGS sequence"/>
</dbReference>
<evidence type="ECO:0000313" key="2">
    <source>
        <dbReference type="Proteomes" id="UP000317010"/>
    </source>
</evidence>
<dbReference type="RefSeq" id="WP_144915986.1">
    <property type="nucleotide sequence ID" value="NZ_VLLI01000015.1"/>
</dbReference>
<accession>A0A562TPT1</accession>
<dbReference type="OrthoDB" id="1077692at2"/>
<evidence type="ECO:0000313" key="1">
    <source>
        <dbReference type="EMBL" id="TWI95601.1"/>
    </source>
</evidence>
<gene>
    <name evidence="1" type="ORF">JN11_04340</name>
</gene>
<dbReference type="AlphaFoldDB" id="A0A562TPT1"/>
<keyword evidence="2" id="KW-1185">Reference proteome</keyword>
<organism evidence="1 2">
    <name type="scientific">Mucilaginibacter frigoritolerans</name>
    <dbReference type="NCBI Taxonomy" id="652788"/>
    <lineage>
        <taxon>Bacteria</taxon>
        <taxon>Pseudomonadati</taxon>
        <taxon>Bacteroidota</taxon>
        <taxon>Sphingobacteriia</taxon>
        <taxon>Sphingobacteriales</taxon>
        <taxon>Sphingobacteriaceae</taxon>
        <taxon>Mucilaginibacter</taxon>
    </lineage>
</organism>